<dbReference type="AlphaFoldDB" id="Q47EX0"/>
<sequence length="94" mass="10253">MFSKNHSMAKSFTVPLVITAGVIALAFTLNPSPEKHREKIKQVIAERSQVERILGIGHLTSFVSQYHSLGVASYTTVNDKVTSTGAFGMVFVLD</sequence>
<dbReference type="eggNOG" id="ENOG503367B">
    <property type="taxonomic scope" value="Bacteria"/>
</dbReference>
<accession>Q47EX0</accession>
<dbReference type="EMBL" id="CP000089">
    <property type="protein sequence ID" value="AAZ46611.1"/>
    <property type="molecule type" value="Genomic_DNA"/>
</dbReference>
<dbReference type="HOGENOM" id="CLU_2381393_0_0_4"/>
<name>Q47EX0_DECAR</name>
<keyword evidence="1" id="KW-0472">Membrane</keyword>
<keyword evidence="1" id="KW-1133">Transmembrane helix</keyword>
<dbReference type="KEGG" id="dar:Daro_1865"/>
<reference evidence="2" key="1">
    <citation type="submission" date="2005-08" db="EMBL/GenBank/DDBJ databases">
        <title>Complete sequence of Dechloromonas aromatica RCB.</title>
        <authorList>
            <person name="Salinero K.K."/>
            <person name="Copeland A."/>
            <person name="Lucas S."/>
            <person name="Lapidus A."/>
            <person name="Barry K."/>
            <person name="Detter J.C."/>
            <person name="Glavina T."/>
            <person name="Hammon N."/>
            <person name="Israni S."/>
            <person name="Pitluck S."/>
            <person name="Di Bartolo G."/>
            <person name="Trong S."/>
            <person name="Schmutz J."/>
            <person name="Larimer F."/>
            <person name="Land M."/>
            <person name="Ivanova N."/>
            <person name="Richardson P."/>
        </authorList>
    </citation>
    <scope>NUCLEOTIDE SEQUENCE</scope>
    <source>
        <strain evidence="2">RCB</strain>
    </source>
</reference>
<evidence type="ECO:0008006" key="3">
    <source>
        <dbReference type="Google" id="ProtNLM"/>
    </source>
</evidence>
<evidence type="ECO:0000313" key="2">
    <source>
        <dbReference type="EMBL" id="AAZ46611.1"/>
    </source>
</evidence>
<evidence type="ECO:0000256" key="1">
    <source>
        <dbReference type="SAM" id="Phobius"/>
    </source>
</evidence>
<feature type="transmembrane region" description="Helical" evidence="1">
    <location>
        <begin position="12"/>
        <end position="29"/>
    </location>
</feature>
<organism evidence="2">
    <name type="scientific">Dechloromonas aromatica (strain RCB)</name>
    <dbReference type="NCBI Taxonomy" id="159087"/>
    <lineage>
        <taxon>Bacteria</taxon>
        <taxon>Pseudomonadati</taxon>
        <taxon>Pseudomonadota</taxon>
        <taxon>Betaproteobacteria</taxon>
        <taxon>Rhodocyclales</taxon>
        <taxon>Azonexaceae</taxon>
        <taxon>Dechloromonas</taxon>
    </lineage>
</organism>
<proteinExistence type="predicted"/>
<keyword evidence="1" id="KW-0812">Transmembrane</keyword>
<protein>
    <recommendedName>
        <fullName evidence="3">Transmembrane protein</fullName>
    </recommendedName>
</protein>
<dbReference type="STRING" id="159087.Daro_1865"/>
<gene>
    <name evidence="2" type="ordered locus">Daro_1865</name>
</gene>